<keyword evidence="1" id="KW-0732">Signal</keyword>
<dbReference type="InParanoid" id="I7MDZ1"/>
<accession>I7MDZ1</accession>
<evidence type="ECO:0000313" key="3">
    <source>
        <dbReference type="Proteomes" id="UP000009168"/>
    </source>
</evidence>
<dbReference type="Proteomes" id="UP000009168">
    <property type="component" value="Unassembled WGS sequence"/>
</dbReference>
<feature type="chain" id="PRO_5003712269" description="Transmembrane protein" evidence="1">
    <location>
        <begin position="22"/>
        <end position="192"/>
    </location>
</feature>
<feature type="signal peptide" evidence="1">
    <location>
        <begin position="1"/>
        <end position="21"/>
    </location>
</feature>
<protein>
    <recommendedName>
        <fullName evidence="4">Transmembrane protein</fullName>
    </recommendedName>
</protein>
<evidence type="ECO:0008006" key="4">
    <source>
        <dbReference type="Google" id="ProtNLM"/>
    </source>
</evidence>
<keyword evidence="3" id="KW-1185">Reference proteome</keyword>
<dbReference type="KEGG" id="tet:TTHERM_00295990"/>
<dbReference type="AlphaFoldDB" id="I7MDZ1"/>
<proteinExistence type="predicted"/>
<sequence length="192" mass="21647">MKYFVYLVIVSFACQIYLSNAQSQTCSDCNSILTDDENNQLKDCLQNCQTKYAIPNNLFSHSIFTQQTACADDCSNTDSIRKQKICKINNCGPPAQYQGGTLQSCKLQHCSQQQTDLNVFIGQQSEILAPSLCKNVSFKTDDDLKQVISTCVNAFYQNAEKSLNFSKTQQYLDLQKCMTTNCYKNPSQSTLR</sequence>
<name>I7MDZ1_TETTS</name>
<dbReference type="eggNOG" id="KOG4479">
    <property type="taxonomic scope" value="Eukaryota"/>
</dbReference>
<reference evidence="3" key="1">
    <citation type="journal article" date="2006" name="PLoS Biol.">
        <title>Macronuclear genome sequence of the ciliate Tetrahymena thermophila, a model eukaryote.</title>
        <authorList>
            <person name="Eisen J.A."/>
            <person name="Coyne R.S."/>
            <person name="Wu M."/>
            <person name="Wu D."/>
            <person name="Thiagarajan M."/>
            <person name="Wortman J.R."/>
            <person name="Badger J.H."/>
            <person name="Ren Q."/>
            <person name="Amedeo P."/>
            <person name="Jones K.M."/>
            <person name="Tallon L.J."/>
            <person name="Delcher A.L."/>
            <person name="Salzberg S.L."/>
            <person name="Silva J.C."/>
            <person name="Haas B.J."/>
            <person name="Majoros W.H."/>
            <person name="Farzad M."/>
            <person name="Carlton J.M."/>
            <person name="Smith R.K. Jr."/>
            <person name="Garg J."/>
            <person name="Pearlman R.E."/>
            <person name="Karrer K.M."/>
            <person name="Sun L."/>
            <person name="Manning G."/>
            <person name="Elde N.C."/>
            <person name="Turkewitz A.P."/>
            <person name="Asai D.J."/>
            <person name="Wilkes D.E."/>
            <person name="Wang Y."/>
            <person name="Cai H."/>
            <person name="Collins K."/>
            <person name="Stewart B.A."/>
            <person name="Lee S.R."/>
            <person name="Wilamowska K."/>
            <person name="Weinberg Z."/>
            <person name="Ruzzo W.L."/>
            <person name="Wloga D."/>
            <person name="Gaertig J."/>
            <person name="Frankel J."/>
            <person name="Tsao C.-C."/>
            <person name="Gorovsky M.A."/>
            <person name="Keeling P.J."/>
            <person name="Waller R.F."/>
            <person name="Patron N.J."/>
            <person name="Cherry J.M."/>
            <person name="Stover N.A."/>
            <person name="Krieger C.J."/>
            <person name="del Toro C."/>
            <person name="Ryder H.F."/>
            <person name="Williamson S.C."/>
            <person name="Barbeau R.A."/>
            <person name="Hamilton E.P."/>
            <person name="Orias E."/>
        </authorList>
    </citation>
    <scope>NUCLEOTIDE SEQUENCE [LARGE SCALE GENOMIC DNA]</scope>
    <source>
        <strain evidence="3">SB210</strain>
    </source>
</reference>
<dbReference type="GeneID" id="7834537"/>
<evidence type="ECO:0000313" key="2">
    <source>
        <dbReference type="EMBL" id="EAR92986.2"/>
    </source>
</evidence>
<organism evidence="2 3">
    <name type="scientific">Tetrahymena thermophila (strain SB210)</name>
    <dbReference type="NCBI Taxonomy" id="312017"/>
    <lineage>
        <taxon>Eukaryota</taxon>
        <taxon>Sar</taxon>
        <taxon>Alveolata</taxon>
        <taxon>Ciliophora</taxon>
        <taxon>Intramacronucleata</taxon>
        <taxon>Oligohymenophorea</taxon>
        <taxon>Hymenostomatida</taxon>
        <taxon>Tetrahymenina</taxon>
        <taxon>Tetrahymenidae</taxon>
        <taxon>Tetrahymena</taxon>
    </lineage>
</organism>
<gene>
    <name evidence="2" type="ORF">TTHERM_00295990</name>
</gene>
<evidence type="ECO:0000256" key="1">
    <source>
        <dbReference type="SAM" id="SignalP"/>
    </source>
</evidence>
<dbReference type="EMBL" id="GG662740">
    <property type="protein sequence ID" value="EAR92986.2"/>
    <property type="molecule type" value="Genomic_DNA"/>
</dbReference>
<dbReference type="RefSeq" id="XP_001013231.2">
    <property type="nucleotide sequence ID" value="XM_001013231.2"/>
</dbReference>